<evidence type="ECO:0000313" key="2">
    <source>
        <dbReference type="Proteomes" id="UP000284046"/>
    </source>
</evidence>
<feature type="non-terminal residue" evidence="1">
    <location>
        <position position="77"/>
    </location>
</feature>
<dbReference type="RefSeq" id="WP_118139007.1">
    <property type="nucleotide sequence ID" value="NZ_JAPAHZ010000001.1"/>
</dbReference>
<accession>A0A412PKF7</accession>
<reference evidence="1 2" key="1">
    <citation type="submission" date="2018-08" db="EMBL/GenBank/DDBJ databases">
        <title>A genome reference for cultivated species of the human gut microbiota.</title>
        <authorList>
            <person name="Zou Y."/>
            <person name="Xue W."/>
            <person name="Luo G."/>
        </authorList>
    </citation>
    <scope>NUCLEOTIDE SEQUENCE [LARGE SCALE GENOMIC DNA]</scope>
    <source>
        <strain evidence="1 2">AF18-38</strain>
    </source>
</reference>
<protein>
    <submittedName>
        <fullName evidence="1">Uncharacterized protein</fullName>
    </submittedName>
</protein>
<name>A0A412PKF7_STRAP</name>
<proteinExistence type="predicted"/>
<comment type="caution">
    <text evidence="1">The sequence shown here is derived from an EMBL/GenBank/DDBJ whole genome shotgun (WGS) entry which is preliminary data.</text>
</comment>
<dbReference type="Proteomes" id="UP000284046">
    <property type="component" value="Unassembled WGS sequence"/>
</dbReference>
<gene>
    <name evidence="1" type="ORF">DWX18_11140</name>
</gene>
<dbReference type="AlphaFoldDB" id="A0A412PKF7"/>
<evidence type="ECO:0000313" key="1">
    <source>
        <dbReference type="EMBL" id="RGT58644.1"/>
    </source>
</evidence>
<organism evidence="1 2">
    <name type="scientific">Streptococcus anginosus</name>
    <dbReference type="NCBI Taxonomy" id="1328"/>
    <lineage>
        <taxon>Bacteria</taxon>
        <taxon>Bacillati</taxon>
        <taxon>Bacillota</taxon>
        <taxon>Bacilli</taxon>
        <taxon>Lactobacillales</taxon>
        <taxon>Streptococcaceae</taxon>
        <taxon>Streptococcus</taxon>
        <taxon>Streptococcus anginosus group</taxon>
    </lineage>
</organism>
<dbReference type="EMBL" id="QRWZ01000047">
    <property type="protein sequence ID" value="RGT58644.1"/>
    <property type="molecule type" value="Genomic_DNA"/>
</dbReference>
<sequence length="77" mass="9108">MNEILGAVFMLAIFFLAGAFVNHLDWRKARKQAEQEAREDERIELEAMYVVCAIEHDRRERARKLAEARKKSPGWQY</sequence>